<gene>
    <name evidence="8" type="ORF">KFE25_000744</name>
    <name evidence="7" type="ORF">PLUT1463_LOCUS5634</name>
</gene>
<dbReference type="Proteomes" id="UP000751190">
    <property type="component" value="Unassembled WGS sequence"/>
</dbReference>
<evidence type="ECO:0000256" key="4">
    <source>
        <dbReference type="ARBA" id="ARBA00023136"/>
    </source>
</evidence>
<dbReference type="AlphaFoldDB" id="A0A7R9UNW6"/>
<dbReference type="OMA" id="EPREMIL"/>
<dbReference type="GO" id="GO:0016020">
    <property type="term" value="C:membrane"/>
    <property type="evidence" value="ECO:0007669"/>
    <property type="project" value="UniProtKB-SubCell"/>
</dbReference>
<feature type="transmembrane region" description="Helical" evidence="5">
    <location>
        <begin position="176"/>
        <end position="201"/>
    </location>
</feature>
<evidence type="ECO:0000256" key="5">
    <source>
        <dbReference type="SAM" id="Phobius"/>
    </source>
</evidence>
<keyword evidence="2 5" id="KW-0812">Transmembrane</keyword>
<dbReference type="InterPro" id="IPR006634">
    <property type="entry name" value="TLC-dom"/>
</dbReference>
<feature type="domain" description="TLC" evidence="6">
    <location>
        <begin position="99"/>
        <end position="244"/>
    </location>
</feature>
<reference evidence="7" key="1">
    <citation type="submission" date="2021-01" db="EMBL/GenBank/DDBJ databases">
        <authorList>
            <person name="Corre E."/>
            <person name="Pelletier E."/>
            <person name="Niang G."/>
            <person name="Scheremetjew M."/>
            <person name="Finn R."/>
            <person name="Kale V."/>
            <person name="Holt S."/>
            <person name="Cochrane G."/>
            <person name="Meng A."/>
            <person name="Brown T."/>
            <person name="Cohen L."/>
        </authorList>
    </citation>
    <scope>NUCLEOTIDE SEQUENCE</scope>
    <source>
        <strain evidence="7">RCC1537</strain>
    </source>
</reference>
<keyword evidence="4 5" id="KW-0472">Membrane</keyword>
<evidence type="ECO:0000313" key="7">
    <source>
        <dbReference type="EMBL" id="CAD8271320.1"/>
    </source>
</evidence>
<feature type="transmembrane region" description="Helical" evidence="5">
    <location>
        <begin position="41"/>
        <end position="60"/>
    </location>
</feature>
<proteinExistence type="predicted"/>
<sequence length="262" mass="29169">MALDLSPFSDAYTTFWASSLFASFAVLTVLFSAVGPFKGRAALAAHHVVMVAPFAFLSYQGLVHWNSSSNEVADDPGSRLFFKMPGAACFAPTMLGLQIFDLTTTVLVPGMGKPDAIAHHTVALLLAYWLTSTRFLDYWKPFYFGILEISSVPLCFVDLFRAFPKLAKRVDAVNEAVRIAFAATFLPVRCLIMPYVSYFWWKDFLALYAAADPKLMAHFGLFISFGAMNVFLCVLQQYWGYKIINAAMKMAKGDKVGREKEV</sequence>
<reference evidence="8" key="2">
    <citation type="submission" date="2021-05" db="EMBL/GenBank/DDBJ databases">
        <title>The genome of the haptophyte Pavlova lutheri (Diacronema luteri, Pavlovales) - a model for lipid biosynthesis in eukaryotic algae.</title>
        <authorList>
            <person name="Hulatt C.J."/>
            <person name="Posewitz M.C."/>
        </authorList>
    </citation>
    <scope>NUCLEOTIDE SEQUENCE</scope>
    <source>
        <strain evidence="8">NIVA-4/92</strain>
    </source>
</reference>
<feature type="transmembrane region" description="Helical" evidence="5">
    <location>
        <begin position="15"/>
        <end position="34"/>
    </location>
</feature>
<evidence type="ECO:0000259" key="6">
    <source>
        <dbReference type="Pfam" id="PF03798"/>
    </source>
</evidence>
<keyword evidence="3 5" id="KW-1133">Transmembrane helix</keyword>
<evidence type="ECO:0000256" key="3">
    <source>
        <dbReference type="ARBA" id="ARBA00022989"/>
    </source>
</evidence>
<organism evidence="7">
    <name type="scientific">Diacronema lutheri</name>
    <name type="common">Unicellular marine alga</name>
    <name type="synonym">Monochrysis lutheri</name>
    <dbReference type="NCBI Taxonomy" id="2081491"/>
    <lineage>
        <taxon>Eukaryota</taxon>
        <taxon>Haptista</taxon>
        <taxon>Haptophyta</taxon>
        <taxon>Pavlovophyceae</taxon>
        <taxon>Pavlovales</taxon>
        <taxon>Pavlovaceae</taxon>
        <taxon>Diacronema</taxon>
    </lineage>
</organism>
<evidence type="ECO:0000256" key="1">
    <source>
        <dbReference type="ARBA" id="ARBA00004141"/>
    </source>
</evidence>
<keyword evidence="9" id="KW-1185">Reference proteome</keyword>
<evidence type="ECO:0000256" key="2">
    <source>
        <dbReference type="ARBA" id="ARBA00022692"/>
    </source>
</evidence>
<dbReference type="InterPro" id="IPR050846">
    <property type="entry name" value="TLCD"/>
</dbReference>
<dbReference type="GO" id="GO:0055088">
    <property type="term" value="P:lipid homeostasis"/>
    <property type="evidence" value="ECO:0007669"/>
    <property type="project" value="TreeGrafter"/>
</dbReference>
<dbReference type="OrthoDB" id="39387at2759"/>
<feature type="transmembrane region" description="Helical" evidence="5">
    <location>
        <begin position="221"/>
        <end position="241"/>
    </location>
</feature>
<dbReference type="Pfam" id="PF03798">
    <property type="entry name" value="TRAM_LAG1_CLN8"/>
    <property type="match status" value="1"/>
</dbReference>
<dbReference type="PANTHER" id="PTHR13439">
    <property type="entry name" value="CT120 PROTEIN"/>
    <property type="match status" value="1"/>
</dbReference>
<dbReference type="EMBL" id="JAGTXO010000006">
    <property type="protein sequence ID" value="KAG8467428.1"/>
    <property type="molecule type" value="Genomic_DNA"/>
</dbReference>
<evidence type="ECO:0000313" key="8">
    <source>
        <dbReference type="EMBL" id="KAG8467428.1"/>
    </source>
</evidence>
<protein>
    <recommendedName>
        <fullName evidence="6">TLC domain-containing protein</fullName>
    </recommendedName>
</protein>
<name>A0A7R9UNW6_DIALT</name>
<feature type="transmembrane region" description="Helical" evidence="5">
    <location>
        <begin position="142"/>
        <end position="164"/>
    </location>
</feature>
<dbReference type="EMBL" id="HBEB01008735">
    <property type="protein sequence ID" value="CAD8271320.1"/>
    <property type="molecule type" value="Transcribed_RNA"/>
</dbReference>
<evidence type="ECO:0000313" key="9">
    <source>
        <dbReference type="Proteomes" id="UP000751190"/>
    </source>
</evidence>
<comment type="subcellular location">
    <subcellularLocation>
        <location evidence="1">Membrane</location>
        <topology evidence="1">Multi-pass membrane protein</topology>
    </subcellularLocation>
</comment>
<accession>A0A7R9UNW6</accession>